<feature type="domain" description="Mannosylglycerate hydrolase MGH1-like glycoside hydrolase" evidence="1">
    <location>
        <begin position="84"/>
        <end position="451"/>
    </location>
</feature>
<keyword evidence="3" id="KW-1185">Reference proteome</keyword>
<comment type="caution">
    <text evidence="2">The sequence shown here is derived from an EMBL/GenBank/DDBJ whole genome shotgun (WGS) entry which is preliminary data.</text>
</comment>
<dbReference type="Gene3D" id="1.50.10.10">
    <property type="match status" value="1"/>
</dbReference>
<evidence type="ECO:0000259" key="1">
    <source>
        <dbReference type="Pfam" id="PF22422"/>
    </source>
</evidence>
<dbReference type="EMBL" id="RZNJ01000008">
    <property type="protein sequence ID" value="RUT28339.1"/>
    <property type="molecule type" value="Genomic_DNA"/>
</dbReference>
<dbReference type="Proteomes" id="UP000281547">
    <property type="component" value="Unassembled WGS sequence"/>
</dbReference>
<organism evidence="2 3">
    <name type="scientific">Arsenicitalea aurantiaca</name>
    <dbReference type="NCBI Taxonomy" id="1783274"/>
    <lineage>
        <taxon>Bacteria</taxon>
        <taxon>Pseudomonadati</taxon>
        <taxon>Pseudomonadota</taxon>
        <taxon>Alphaproteobacteria</taxon>
        <taxon>Hyphomicrobiales</taxon>
        <taxon>Devosiaceae</taxon>
        <taxon>Arsenicitalea</taxon>
    </lineage>
</organism>
<dbReference type="SUPFAM" id="SSF48208">
    <property type="entry name" value="Six-hairpin glycosidases"/>
    <property type="match status" value="1"/>
</dbReference>
<dbReference type="RefSeq" id="WP_127189864.1">
    <property type="nucleotide sequence ID" value="NZ_RZNJ01000008.1"/>
</dbReference>
<dbReference type="Pfam" id="PF22422">
    <property type="entry name" value="MGH1-like_GH"/>
    <property type="match status" value="1"/>
</dbReference>
<evidence type="ECO:0000313" key="2">
    <source>
        <dbReference type="EMBL" id="RUT28339.1"/>
    </source>
</evidence>
<dbReference type="InterPro" id="IPR012341">
    <property type="entry name" value="6hp_glycosidase-like_sf"/>
</dbReference>
<proteinExistence type="predicted"/>
<dbReference type="InterPro" id="IPR008928">
    <property type="entry name" value="6-hairpin_glycosidase_sf"/>
</dbReference>
<dbReference type="OrthoDB" id="231241at2"/>
<evidence type="ECO:0000313" key="3">
    <source>
        <dbReference type="Proteomes" id="UP000281547"/>
    </source>
</evidence>
<protein>
    <recommendedName>
        <fullName evidence="1">Mannosylglycerate hydrolase MGH1-like glycoside hydrolase domain-containing protein</fullName>
    </recommendedName>
</protein>
<accession>A0A433X2M7</accession>
<sequence length="536" mass="59568">MTAPRPPEPEFARLLGLVPEGAGADPWYRANVPLFACADPVLERLYYYRAWVMRKHITFHADLGISLISEFDSPEQLYWAGARNTIVCASDHHINEARWLADPRPAREHLRFLLTDPGAQPRNYASALGASALGIAEVTGDVAPATALLEALIANHEGWRAGRTDYPHDNGFDPERGLYWNTGCDSSGEYNLASAQLNEPLRGIQGYKIRGGAGYRPDINADMYADLDAIARIADAAGRRDVATTYRAEADALRARAHAALWDAERGFYMHRWRRDEYADGDRHGAPSIRAGSFLWQTNALTRGVGHQPEADGRGRGRELTGLMPWYRGMAPDTEETAAAWQTLFDPEIFDAPFGPTTAERGDPWFSVQFDCRANGNAFPLQIARVLNGLARMLATHRHTGGMDAAAYRRLFMRYVALQHRDGVPYLGEFHHPFEDRWVVDRPIGSHYFHSSFIDLVITGLLGLRPGLGDDLVLNPLMEEALPFFSISGLGYHGHDIALSWDSEGARLGLRGFCVFIDGTLRHHADRPGRVTLALS</sequence>
<gene>
    <name evidence="2" type="ORF">EMQ25_17295</name>
</gene>
<reference evidence="2 3" key="1">
    <citation type="journal article" date="2016" name="Int. J. Syst. Evol. Microbiol.">
        <title>Arsenicitalea aurantiaca gen. nov., sp. nov., a new member of the family Hyphomicrobiaceae, isolated from high-arsenic sediment.</title>
        <authorList>
            <person name="Mu Y."/>
            <person name="Zhou L."/>
            <person name="Zeng X.C."/>
            <person name="Liu L."/>
            <person name="Pan Y."/>
            <person name="Chen X."/>
            <person name="Wang J."/>
            <person name="Li S."/>
            <person name="Li W.J."/>
            <person name="Wang Y."/>
        </authorList>
    </citation>
    <scope>NUCLEOTIDE SEQUENCE [LARGE SCALE GENOMIC DNA]</scope>
    <source>
        <strain evidence="2 3">42-50</strain>
    </source>
</reference>
<dbReference type="InterPro" id="IPR054491">
    <property type="entry name" value="MGH1-like_GH"/>
</dbReference>
<dbReference type="AlphaFoldDB" id="A0A433X2M7"/>
<name>A0A433X2M7_9HYPH</name>
<dbReference type="GO" id="GO:0005975">
    <property type="term" value="P:carbohydrate metabolic process"/>
    <property type="evidence" value="ECO:0007669"/>
    <property type="project" value="InterPro"/>
</dbReference>